<dbReference type="PRINTS" id="PR00064">
    <property type="entry name" value="RIBOSOMALL35"/>
</dbReference>
<comment type="caution">
    <text evidence="7">The sequence shown here is derived from an EMBL/GenBank/DDBJ whole genome shotgun (WGS) entry which is preliminary data.</text>
</comment>
<dbReference type="STRING" id="1802668.A2831_01870"/>
<feature type="compositionally biased region" description="Basic residues" evidence="6">
    <location>
        <begin position="12"/>
        <end position="30"/>
    </location>
</feature>
<proteinExistence type="inferred from homology"/>
<dbReference type="PROSITE" id="PS00936">
    <property type="entry name" value="RIBOSOMAL_L35"/>
    <property type="match status" value="1"/>
</dbReference>
<evidence type="ECO:0000256" key="1">
    <source>
        <dbReference type="ARBA" id="ARBA00006598"/>
    </source>
</evidence>
<dbReference type="InterPro" id="IPR037229">
    <property type="entry name" value="Ribosomal_bL35_sf"/>
</dbReference>
<dbReference type="AlphaFoldDB" id="A0A1F8EWN9"/>
<dbReference type="InterPro" id="IPR021137">
    <property type="entry name" value="Ribosomal_bL35-like"/>
</dbReference>
<keyword evidence="2 4" id="KW-0689">Ribosomal protein</keyword>
<dbReference type="Proteomes" id="UP000177507">
    <property type="component" value="Unassembled WGS sequence"/>
</dbReference>
<evidence type="ECO:0000313" key="7">
    <source>
        <dbReference type="EMBL" id="OGN04770.1"/>
    </source>
</evidence>
<evidence type="ECO:0000256" key="6">
    <source>
        <dbReference type="SAM" id="MobiDB-lite"/>
    </source>
</evidence>
<dbReference type="GO" id="GO:0005840">
    <property type="term" value="C:ribosome"/>
    <property type="evidence" value="ECO:0007669"/>
    <property type="project" value="UniProtKB-KW"/>
</dbReference>
<dbReference type="Gene3D" id="4.10.410.60">
    <property type="match status" value="1"/>
</dbReference>
<evidence type="ECO:0000313" key="8">
    <source>
        <dbReference type="Proteomes" id="UP000177507"/>
    </source>
</evidence>
<evidence type="ECO:0000256" key="4">
    <source>
        <dbReference type="HAMAP-Rule" id="MF_00514"/>
    </source>
</evidence>
<dbReference type="EMBL" id="MGJI01000017">
    <property type="protein sequence ID" value="OGN04770.1"/>
    <property type="molecule type" value="Genomic_DNA"/>
</dbReference>
<dbReference type="Pfam" id="PF01632">
    <property type="entry name" value="Ribosomal_L35p"/>
    <property type="match status" value="1"/>
</dbReference>
<name>A0A1F8EWN9_9BACT</name>
<dbReference type="InterPro" id="IPR001706">
    <property type="entry name" value="Ribosomal_bL35"/>
</dbReference>
<feature type="region of interest" description="Disordered" evidence="6">
    <location>
        <begin position="1"/>
        <end position="67"/>
    </location>
</feature>
<sequence>MPTLKLKSSKSAVKRFKVSSKGKLQRRQSRLNHFNARQDGAARRGGRSQKILAKQNEKDVKNLMPYL</sequence>
<dbReference type="InterPro" id="IPR018265">
    <property type="entry name" value="Ribosomal_bL35_CS"/>
</dbReference>
<organism evidence="7 8">
    <name type="scientific">Candidatus Yanofskybacteria bacterium RIFCSPHIGHO2_01_FULL_44_17</name>
    <dbReference type="NCBI Taxonomy" id="1802668"/>
    <lineage>
        <taxon>Bacteria</taxon>
        <taxon>Candidatus Yanofskyibacteriota</taxon>
    </lineage>
</organism>
<evidence type="ECO:0000256" key="5">
    <source>
        <dbReference type="RuleBase" id="RU000568"/>
    </source>
</evidence>
<dbReference type="HAMAP" id="MF_00514">
    <property type="entry name" value="Ribosomal_bL35"/>
    <property type="match status" value="1"/>
</dbReference>
<accession>A0A1F8EWN9</accession>
<evidence type="ECO:0000256" key="2">
    <source>
        <dbReference type="ARBA" id="ARBA00022980"/>
    </source>
</evidence>
<evidence type="ECO:0000256" key="3">
    <source>
        <dbReference type="ARBA" id="ARBA00023274"/>
    </source>
</evidence>
<protein>
    <recommendedName>
        <fullName evidence="4">Large ribosomal subunit protein bL35</fullName>
    </recommendedName>
</protein>
<gene>
    <name evidence="4" type="primary">rpmI</name>
    <name evidence="7" type="ORF">A2831_01870</name>
</gene>
<dbReference type="GO" id="GO:0006412">
    <property type="term" value="P:translation"/>
    <property type="evidence" value="ECO:0007669"/>
    <property type="project" value="UniProtKB-UniRule"/>
</dbReference>
<dbReference type="SUPFAM" id="SSF143034">
    <property type="entry name" value="L35p-like"/>
    <property type="match status" value="1"/>
</dbReference>
<dbReference type="GO" id="GO:1990904">
    <property type="term" value="C:ribonucleoprotein complex"/>
    <property type="evidence" value="ECO:0007669"/>
    <property type="project" value="UniProtKB-KW"/>
</dbReference>
<reference evidence="7 8" key="1">
    <citation type="journal article" date="2016" name="Nat. Commun.">
        <title>Thousands of microbial genomes shed light on interconnected biogeochemical processes in an aquifer system.</title>
        <authorList>
            <person name="Anantharaman K."/>
            <person name="Brown C.T."/>
            <person name="Hug L.A."/>
            <person name="Sharon I."/>
            <person name="Castelle C.J."/>
            <person name="Probst A.J."/>
            <person name="Thomas B.C."/>
            <person name="Singh A."/>
            <person name="Wilkins M.J."/>
            <person name="Karaoz U."/>
            <person name="Brodie E.L."/>
            <person name="Williams K.H."/>
            <person name="Hubbard S.S."/>
            <person name="Banfield J.F."/>
        </authorList>
    </citation>
    <scope>NUCLEOTIDE SEQUENCE [LARGE SCALE GENOMIC DNA]</scope>
</reference>
<dbReference type="GO" id="GO:0003735">
    <property type="term" value="F:structural constituent of ribosome"/>
    <property type="evidence" value="ECO:0007669"/>
    <property type="project" value="InterPro"/>
</dbReference>
<comment type="similarity">
    <text evidence="1 4 5">Belongs to the bacterial ribosomal protein bL35 family.</text>
</comment>
<keyword evidence="3 4" id="KW-0687">Ribonucleoprotein</keyword>